<gene>
    <name evidence="2" type="ORF">QVO10_11985</name>
</gene>
<organism evidence="2 3">
    <name type="scientific">Bacteroides gallinaceum</name>
    <dbReference type="NCBI Taxonomy" id="1462571"/>
    <lineage>
        <taxon>Bacteria</taxon>
        <taxon>Pseudomonadati</taxon>
        <taxon>Bacteroidota</taxon>
        <taxon>Bacteroidia</taxon>
        <taxon>Bacteroidales</taxon>
        <taxon>Bacteroidaceae</taxon>
        <taxon>Bacteroides</taxon>
    </lineage>
</organism>
<dbReference type="EMBL" id="JAUEII010000027">
    <property type="protein sequence ID" value="MDN0050098.1"/>
    <property type="molecule type" value="Genomic_DNA"/>
</dbReference>
<sequence length="646" mass="74682">MLKYLLILLSLIPVASISAQQPDVYQTIPQGTYEERRTQFLQYYSENGGSGHPLYEVFRQAARAAAGYPAEPDRMRKVIDVIRSNHDCNDFTLNGLLRMVYLDEQQDYIPECMKEDIKACILDFKYWWDDGRRDTTYRCYHTENHQALYHTAELLAGQLYKREKFTNGMTGREHMAHAQKPLMQWLDYRFRFGFSEWMSTYYDVEVLLLANLFDFAEDRTIRTKAGMVLDLLLFDIALNNYQGFLGSSAGRNYANSIISGTHTTSPLCKLVFGTGTYNREEIMGPVALSTSSYRCPSIICEIATDYHTPLLNRQRISINVEDAEQYGIPYDKEPECHLFWGMQEFIHPLAIRMSKQISEKYDVWPYRNYDDYIQKYDTEIARYGKTVSNRLDRFALSEANIETYRTPDYMLSCALDYRKGAPGYQQHIWQATLGNKALVYTNCPGGNNLRFSPNYWSGNESLPRAAQSGNVVICIYNLPDNRKPDFTHGYFPVQEFDEVHISGSWIFGRKGNGYVALYSQNTPELTTDFRGVLCDFRAQGRQNIWICETGSQSQWDSFSRFIEAVSTASIDADGLNVTYCSPSEGAVSFGWDTPFRTKDKNMPLRWKYRYDNPYCKTLFDSSIIQIEREGKKLMLDLEKGKRTVIP</sequence>
<feature type="signal peptide" evidence="1">
    <location>
        <begin position="1"/>
        <end position="19"/>
    </location>
</feature>
<evidence type="ECO:0000313" key="2">
    <source>
        <dbReference type="EMBL" id="MDN0050098.1"/>
    </source>
</evidence>
<accession>A0ABT7X7M9</accession>
<reference evidence="2" key="1">
    <citation type="submission" date="2023-06" db="EMBL/GenBank/DDBJ databases">
        <authorList>
            <person name="Zeman M."/>
            <person name="Kubasova T."/>
            <person name="Jahodarova E."/>
            <person name="Nykrynova M."/>
            <person name="Rychlik I."/>
        </authorList>
    </citation>
    <scope>NUCLEOTIDE SEQUENCE</scope>
    <source>
        <strain evidence="2">84_SSukc20</strain>
    </source>
</reference>
<protein>
    <submittedName>
        <fullName evidence="2">Uncharacterized protein</fullName>
    </submittedName>
</protein>
<evidence type="ECO:0000313" key="3">
    <source>
        <dbReference type="Proteomes" id="UP001167871"/>
    </source>
</evidence>
<feature type="chain" id="PRO_5045998362" evidence="1">
    <location>
        <begin position="20"/>
        <end position="646"/>
    </location>
</feature>
<name>A0ABT7X7M9_9BACE</name>
<dbReference type="Proteomes" id="UP001167871">
    <property type="component" value="Unassembled WGS sequence"/>
</dbReference>
<dbReference type="RefSeq" id="WP_301640373.1">
    <property type="nucleotide sequence ID" value="NZ_JAUEII010000027.1"/>
</dbReference>
<evidence type="ECO:0000256" key="1">
    <source>
        <dbReference type="SAM" id="SignalP"/>
    </source>
</evidence>
<keyword evidence="3" id="KW-1185">Reference proteome</keyword>
<reference evidence="2" key="2">
    <citation type="submission" date="2024-05" db="EMBL/GenBank/DDBJ databases">
        <title>Identification and characterization of horizontal gene transfer across gut microbiota members of farm animals based on homology search.</title>
        <authorList>
            <person name="Schwarzerova J."/>
            <person name="Nykrynova M."/>
            <person name="Jureckova K."/>
            <person name="Cejkova D."/>
            <person name="Rychlik I."/>
        </authorList>
    </citation>
    <scope>NUCLEOTIDE SEQUENCE</scope>
    <source>
        <strain evidence="2">84_SSukc20</strain>
    </source>
</reference>
<proteinExistence type="predicted"/>
<keyword evidence="1" id="KW-0732">Signal</keyword>
<comment type="caution">
    <text evidence="2">The sequence shown here is derived from an EMBL/GenBank/DDBJ whole genome shotgun (WGS) entry which is preliminary data.</text>
</comment>